<dbReference type="AlphaFoldDB" id="A0A7I7MME7"/>
<dbReference type="EMBL" id="AP022575">
    <property type="protein sequence ID" value="BBX72499.1"/>
    <property type="molecule type" value="Genomic_DNA"/>
</dbReference>
<dbReference type="KEGG" id="mshj:MSHI_04050"/>
<feature type="region of interest" description="Disordered" evidence="1">
    <location>
        <begin position="1"/>
        <end position="36"/>
    </location>
</feature>
<evidence type="ECO:0000256" key="1">
    <source>
        <dbReference type="SAM" id="MobiDB-lite"/>
    </source>
</evidence>
<evidence type="ECO:0000313" key="3">
    <source>
        <dbReference type="Proteomes" id="UP000467236"/>
    </source>
</evidence>
<gene>
    <name evidence="2" type="ORF">MSHI_04050</name>
</gene>
<evidence type="ECO:0000313" key="2">
    <source>
        <dbReference type="EMBL" id="BBX72499.1"/>
    </source>
</evidence>
<organism evidence="2 3">
    <name type="scientific">Mycobacterium shinjukuense</name>
    <dbReference type="NCBI Taxonomy" id="398694"/>
    <lineage>
        <taxon>Bacteria</taxon>
        <taxon>Bacillati</taxon>
        <taxon>Actinomycetota</taxon>
        <taxon>Actinomycetes</taxon>
        <taxon>Mycobacteriales</taxon>
        <taxon>Mycobacteriaceae</taxon>
        <taxon>Mycobacterium</taxon>
    </lineage>
</organism>
<name>A0A7I7MME7_9MYCO</name>
<proteinExistence type="predicted"/>
<protein>
    <submittedName>
        <fullName evidence="2">Uncharacterized protein</fullName>
    </submittedName>
</protein>
<accession>A0A7I7MME7</accession>
<keyword evidence="3" id="KW-1185">Reference proteome</keyword>
<dbReference type="Proteomes" id="UP000467236">
    <property type="component" value="Chromosome"/>
</dbReference>
<sequence>MLQDVQRRTANRRVETVETEQQAGGAAGAGGTRHRAGPTLAGIAAVADQRGAATGPALTPGYYAKPALPAGAADAEHDAGLAAGPADPAVVS</sequence>
<reference evidence="2 3" key="1">
    <citation type="journal article" date="2019" name="Emerg. Microbes Infect.">
        <title>Comprehensive subspecies identification of 175 nontuberculous mycobacteria species based on 7547 genomic profiles.</title>
        <authorList>
            <person name="Matsumoto Y."/>
            <person name="Kinjo T."/>
            <person name="Motooka D."/>
            <person name="Nabeya D."/>
            <person name="Jung N."/>
            <person name="Uechi K."/>
            <person name="Horii T."/>
            <person name="Iida T."/>
            <person name="Fujita J."/>
            <person name="Nakamura S."/>
        </authorList>
    </citation>
    <scope>NUCLEOTIDE SEQUENCE [LARGE SCALE GENOMIC DNA]</scope>
    <source>
        <strain evidence="2 3">JCM 14233</strain>
    </source>
</reference>